<keyword evidence="1" id="KW-1133">Transmembrane helix</keyword>
<proteinExistence type="predicted"/>
<feature type="transmembrane region" description="Helical" evidence="1">
    <location>
        <begin position="20"/>
        <end position="38"/>
    </location>
</feature>
<organism evidence="2 3">
    <name type="scientific">Candidatus Iainarchaeum sp</name>
    <dbReference type="NCBI Taxonomy" id="3101447"/>
    <lineage>
        <taxon>Archaea</taxon>
        <taxon>Candidatus Iainarchaeota</taxon>
        <taxon>Candidatus Iainarchaeia</taxon>
        <taxon>Candidatus Iainarchaeales</taxon>
        <taxon>Candidatus Iainarchaeaceae</taxon>
        <taxon>Candidatus Iainarchaeum</taxon>
    </lineage>
</organism>
<comment type="caution">
    <text evidence="2">The sequence shown here is derived from an EMBL/GenBank/DDBJ whole genome shotgun (WGS) entry which is preliminary data.</text>
</comment>
<evidence type="ECO:0000256" key="1">
    <source>
        <dbReference type="SAM" id="Phobius"/>
    </source>
</evidence>
<feature type="transmembrane region" description="Helical" evidence="1">
    <location>
        <begin position="91"/>
        <end position="114"/>
    </location>
</feature>
<accession>A0A497JHQ4</accession>
<keyword evidence="1" id="KW-0812">Transmembrane</keyword>
<gene>
    <name evidence="2" type="ORF">DRO04_01205</name>
</gene>
<dbReference type="Proteomes" id="UP000278031">
    <property type="component" value="Unassembled WGS sequence"/>
</dbReference>
<evidence type="ECO:0000313" key="2">
    <source>
        <dbReference type="EMBL" id="RLG70756.1"/>
    </source>
</evidence>
<keyword evidence="1" id="KW-0472">Membrane</keyword>
<dbReference type="EMBL" id="QMWP01000034">
    <property type="protein sequence ID" value="RLG70756.1"/>
    <property type="molecule type" value="Genomic_DNA"/>
</dbReference>
<evidence type="ECO:0000313" key="3">
    <source>
        <dbReference type="Proteomes" id="UP000278031"/>
    </source>
</evidence>
<name>A0A497JHQ4_9ARCH</name>
<protein>
    <submittedName>
        <fullName evidence="2">Uncharacterized protein</fullName>
    </submittedName>
</protein>
<dbReference type="AlphaFoldDB" id="A0A497JHQ4"/>
<reference evidence="2 3" key="1">
    <citation type="submission" date="2018-06" db="EMBL/GenBank/DDBJ databases">
        <title>Extensive metabolic versatility and redundancy in microbially diverse, dynamic hydrothermal sediments.</title>
        <authorList>
            <person name="Dombrowski N."/>
            <person name="Teske A."/>
            <person name="Baker B.J."/>
        </authorList>
    </citation>
    <scope>NUCLEOTIDE SEQUENCE [LARGE SCALE GENOMIC DNA]</scope>
    <source>
        <strain evidence="2">B51_G17</strain>
    </source>
</reference>
<sequence>MAKVVMKYKLIGKELQLPKLVGAFIIVIALLMFFKSGAEMIDSWDNIKFVNNCLSMAEGNDVMFKECQDQALKALNIYVRPGQYSLNTKQFLMSIATPIAWLMFWIVVLALGIASYRHGTFEFPVETTVEEKKKVRKRKKA</sequence>